<comment type="caution">
    <text evidence="2">The sequence shown here is derived from an EMBL/GenBank/DDBJ whole genome shotgun (WGS) entry which is preliminary data.</text>
</comment>
<organism evidence="2 3">
    <name type="scientific">Amycolatopsis echigonensis</name>
    <dbReference type="NCBI Taxonomy" id="2576905"/>
    <lineage>
        <taxon>Bacteria</taxon>
        <taxon>Bacillati</taxon>
        <taxon>Actinomycetota</taxon>
        <taxon>Actinomycetes</taxon>
        <taxon>Pseudonocardiales</taxon>
        <taxon>Pseudonocardiaceae</taxon>
        <taxon>Amycolatopsis</taxon>
    </lineage>
</organism>
<evidence type="ECO:0000313" key="2">
    <source>
        <dbReference type="EMBL" id="PKV92190.1"/>
    </source>
</evidence>
<dbReference type="AlphaFoldDB" id="A0A2N3WE89"/>
<keyword evidence="3" id="KW-1185">Reference proteome</keyword>
<dbReference type="Proteomes" id="UP000550260">
    <property type="component" value="Unassembled WGS sequence"/>
</dbReference>
<accession>A0A2N3WE89</accession>
<protein>
    <submittedName>
        <fullName evidence="2">Uncharacterized protein</fullName>
    </submittedName>
</protein>
<evidence type="ECO:0000313" key="4">
    <source>
        <dbReference type="Proteomes" id="UP000550260"/>
    </source>
</evidence>
<evidence type="ECO:0000313" key="3">
    <source>
        <dbReference type="Proteomes" id="UP000233750"/>
    </source>
</evidence>
<dbReference type="EMBL" id="PJMY01000003">
    <property type="protein sequence ID" value="PKV92190.1"/>
    <property type="molecule type" value="Genomic_DNA"/>
</dbReference>
<sequence>MTTEPRASRLSDAIKAAYHRVGELDQQHPAGGGRLLPSDTLAADRYAYAAQLAEAIADDLRAAELAFRPIPGLDQDPGGAS</sequence>
<evidence type="ECO:0000313" key="1">
    <source>
        <dbReference type="EMBL" id="MBB2499651.1"/>
    </source>
</evidence>
<dbReference type="Proteomes" id="UP000233750">
    <property type="component" value="Unassembled WGS sequence"/>
</dbReference>
<proteinExistence type="predicted"/>
<reference evidence="1 4" key="2">
    <citation type="submission" date="2020-08" db="EMBL/GenBank/DDBJ databases">
        <title>Amycolatopsis echigonensis JCM 21831.</title>
        <authorList>
            <person name="Tedsree N."/>
            <person name="Kuncharoen N."/>
            <person name="Likhitwitayawuid K."/>
            <person name="Tanasupawat S."/>
        </authorList>
    </citation>
    <scope>NUCLEOTIDE SEQUENCE [LARGE SCALE GENOMIC DNA]</scope>
    <source>
        <strain evidence="1 4">JCM 21831</strain>
    </source>
</reference>
<dbReference type="EMBL" id="JACJHR010000012">
    <property type="protein sequence ID" value="MBB2499651.1"/>
    <property type="molecule type" value="Genomic_DNA"/>
</dbReference>
<reference evidence="2 3" key="1">
    <citation type="submission" date="2017-12" db="EMBL/GenBank/DDBJ databases">
        <title>Sequencing the genomes of 1000 Actinobacteria strains.</title>
        <authorList>
            <person name="Klenk H.-P."/>
        </authorList>
    </citation>
    <scope>NUCLEOTIDE SEQUENCE [LARGE SCALE GENOMIC DNA]</scope>
    <source>
        <strain evidence="2 3">DSM 45165</strain>
    </source>
</reference>
<dbReference type="RefSeq" id="WP_101436074.1">
    <property type="nucleotide sequence ID" value="NZ_JACJHR010000012.1"/>
</dbReference>
<accession>A0A8E2B1K5</accession>
<name>A0A2N3WE89_9PSEU</name>
<gene>
    <name evidence="2" type="ORF">ATK30_2986</name>
    <name evidence="1" type="ORF">H5411_11005</name>
</gene>